<dbReference type="GO" id="GO:0006099">
    <property type="term" value="P:tricarboxylic acid cycle"/>
    <property type="evidence" value="ECO:0007669"/>
    <property type="project" value="InterPro"/>
</dbReference>
<evidence type="ECO:0000259" key="2">
    <source>
        <dbReference type="Pfam" id="PF00206"/>
    </source>
</evidence>
<dbReference type="Gene3D" id="1.10.275.10">
    <property type="entry name" value="Fumarase/aspartase (N-terminal domain)"/>
    <property type="match status" value="1"/>
</dbReference>
<dbReference type="PANTHER" id="PTHR42696:SF2">
    <property type="entry name" value="ASPARTATE AMMONIA-LYASE"/>
    <property type="match status" value="1"/>
</dbReference>
<dbReference type="InterPro" id="IPR020557">
    <property type="entry name" value="Fumarate_lyase_CS"/>
</dbReference>
<organism evidence="4 5">
    <name type="scientific">Pseudarthrobacter psychrotolerans</name>
    <dbReference type="NCBI Taxonomy" id="2697569"/>
    <lineage>
        <taxon>Bacteria</taxon>
        <taxon>Bacillati</taxon>
        <taxon>Actinomycetota</taxon>
        <taxon>Actinomycetes</taxon>
        <taxon>Micrococcales</taxon>
        <taxon>Micrococcaceae</taxon>
        <taxon>Pseudarthrobacter</taxon>
    </lineage>
</organism>
<dbReference type="Pfam" id="PF00206">
    <property type="entry name" value="Lyase_1"/>
    <property type="match status" value="1"/>
</dbReference>
<evidence type="ECO:0000259" key="3">
    <source>
        <dbReference type="Pfam" id="PF10415"/>
    </source>
</evidence>
<dbReference type="EMBL" id="CP047898">
    <property type="protein sequence ID" value="QHK19261.1"/>
    <property type="molecule type" value="Genomic_DNA"/>
</dbReference>
<keyword evidence="5" id="KW-1185">Reference proteome</keyword>
<feature type="domain" description="Fumarase C C-terminal" evidence="3">
    <location>
        <begin position="408"/>
        <end position="454"/>
    </location>
</feature>
<dbReference type="PROSITE" id="PS00163">
    <property type="entry name" value="FUMARATE_LYASES"/>
    <property type="match status" value="1"/>
</dbReference>
<dbReference type="InterPro" id="IPR008948">
    <property type="entry name" value="L-Aspartase-like"/>
</dbReference>
<dbReference type="Proteomes" id="UP000464186">
    <property type="component" value="Chromosome"/>
</dbReference>
<name>A0A6P1NR77_9MICC</name>
<dbReference type="EC" id="4.3.1.1" evidence="4"/>
<dbReference type="InterPro" id="IPR051546">
    <property type="entry name" value="Aspartate_Ammonia-Lyase"/>
</dbReference>
<dbReference type="InterPro" id="IPR000362">
    <property type="entry name" value="Fumarate_lyase_fam"/>
</dbReference>
<dbReference type="GO" id="GO:0006531">
    <property type="term" value="P:aspartate metabolic process"/>
    <property type="evidence" value="ECO:0007669"/>
    <property type="project" value="TreeGrafter"/>
</dbReference>
<reference evidence="4 5" key="1">
    <citation type="submission" date="2020-01" db="EMBL/GenBank/DDBJ databases">
        <title>Pseudarthrobacter psychrotolerans sp. nov., isolated from antarctic soil.</title>
        <authorList>
            <person name="Shin Y."/>
            <person name="Park W."/>
        </authorList>
    </citation>
    <scope>NUCLEOTIDE SEQUENCE [LARGE SCALE GENOMIC DNA]</scope>
    <source>
        <strain evidence="4 5">YJ56</strain>
    </source>
</reference>
<dbReference type="Gene3D" id="1.20.200.10">
    <property type="entry name" value="Fumarase/aspartase (Central domain)"/>
    <property type="match status" value="1"/>
</dbReference>
<dbReference type="GO" id="GO:0005829">
    <property type="term" value="C:cytosol"/>
    <property type="evidence" value="ECO:0007669"/>
    <property type="project" value="TreeGrafter"/>
</dbReference>
<dbReference type="InterPro" id="IPR024083">
    <property type="entry name" value="Fumarase/histidase_N"/>
</dbReference>
<accession>A0A6P1NR77</accession>
<dbReference type="FunFam" id="1.10.275.10:FF:000001">
    <property type="entry name" value="Fumarate hydratase, mitochondrial"/>
    <property type="match status" value="1"/>
</dbReference>
<keyword evidence="1 4" id="KW-0456">Lyase</keyword>
<dbReference type="InterPro" id="IPR022761">
    <property type="entry name" value="Fumarate_lyase_N"/>
</dbReference>
<dbReference type="SUPFAM" id="SSF48557">
    <property type="entry name" value="L-aspartase-like"/>
    <property type="match status" value="1"/>
</dbReference>
<protein>
    <submittedName>
        <fullName evidence="4">Aspartate ammonia-lyase</fullName>
        <ecNumber evidence="4">4.3.1.1</ecNumber>
    </submittedName>
</protein>
<sequence length="469" mass="49738">MTTRIETDWLGNVPVPATAYWGAHTARALENFTISGIPVSSHPHLVRALAMIKNAAAQANFELGILNPREATAIREACQEIQDGHNHEQFCVDVIQGGAGTSTNMNANEVIANLALEKLGYRRGEYQHLHPIDHVNRCQSTNDTYPTAIKLALIFATAELNLELGKLAESARSKGAEFADVVKMGRTQLQDAVPMTLGQEFNAFAATLEEDRSRLMESAALMRECNLGATAIGTGITAEPGYQELVLRALAEVSGVPVSPAADLIEATSDVGVFMHMSGMLKRTAIKLSKISSDLRLLSSGPQNGFGEIILPPRQAGSSIMPGKVNPVIPEAMNQVAFAVAGADTTVTMAADNGQLQLNAFEPVIAHVLLQSISWLEQGSRALRQYCVEGIEANTGRLARQTAASVGLATALIPAIGYAAAAAVAKEALRDGSTILDIVTGRNLLDKESAQSLLESAVVPLRSADLSGV</sequence>
<evidence type="ECO:0000256" key="1">
    <source>
        <dbReference type="ARBA" id="ARBA00023239"/>
    </source>
</evidence>
<dbReference type="GO" id="GO:0008797">
    <property type="term" value="F:aspartate ammonia-lyase activity"/>
    <property type="evidence" value="ECO:0007669"/>
    <property type="project" value="UniProtKB-EC"/>
</dbReference>
<dbReference type="PRINTS" id="PR00149">
    <property type="entry name" value="FUMRATELYASE"/>
</dbReference>
<gene>
    <name evidence="4" type="ORF">GU243_05275</name>
</gene>
<dbReference type="KEGG" id="psey:GU243_05275"/>
<proteinExistence type="predicted"/>
<dbReference type="AlphaFoldDB" id="A0A6P1NR77"/>
<evidence type="ECO:0000313" key="5">
    <source>
        <dbReference type="Proteomes" id="UP000464186"/>
    </source>
</evidence>
<dbReference type="CDD" id="cd01357">
    <property type="entry name" value="Aspartase"/>
    <property type="match status" value="1"/>
</dbReference>
<dbReference type="PANTHER" id="PTHR42696">
    <property type="entry name" value="ASPARTATE AMMONIA-LYASE"/>
    <property type="match status" value="1"/>
</dbReference>
<dbReference type="Pfam" id="PF10415">
    <property type="entry name" value="FumaraseC_C"/>
    <property type="match status" value="1"/>
</dbReference>
<dbReference type="FunFam" id="1.20.200.10:FF:000001">
    <property type="entry name" value="Fumarate hydratase, mitochondrial"/>
    <property type="match status" value="1"/>
</dbReference>
<dbReference type="NCBIfam" id="NF008909">
    <property type="entry name" value="PRK12273.1"/>
    <property type="match status" value="1"/>
</dbReference>
<evidence type="ECO:0000313" key="4">
    <source>
        <dbReference type="EMBL" id="QHK19261.1"/>
    </source>
</evidence>
<feature type="domain" description="Fumarate lyase N-terminal" evidence="2">
    <location>
        <begin position="12"/>
        <end position="342"/>
    </location>
</feature>
<dbReference type="Gene3D" id="1.10.40.30">
    <property type="entry name" value="Fumarase/aspartase (C-terminal domain)"/>
    <property type="match status" value="1"/>
</dbReference>
<dbReference type="InterPro" id="IPR018951">
    <property type="entry name" value="Fumarase_C_C"/>
</dbReference>